<feature type="compositionally biased region" description="Polar residues" evidence="1">
    <location>
        <begin position="91"/>
        <end position="107"/>
    </location>
</feature>
<accession>A0A8D8VCS2</accession>
<reference evidence="2" key="1">
    <citation type="submission" date="2021-05" db="EMBL/GenBank/DDBJ databases">
        <authorList>
            <person name="Alioto T."/>
            <person name="Alioto T."/>
            <person name="Gomez Garrido J."/>
        </authorList>
    </citation>
    <scope>NUCLEOTIDE SEQUENCE</scope>
</reference>
<dbReference type="EMBL" id="HBUF01311860">
    <property type="protein sequence ID" value="CAG6693324.1"/>
    <property type="molecule type" value="Transcribed_RNA"/>
</dbReference>
<dbReference type="EMBL" id="HBUF01361646">
    <property type="protein sequence ID" value="CAG6721124.1"/>
    <property type="molecule type" value="Transcribed_RNA"/>
</dbReference>
<dbReference type="EMBL" id="HBUF01070011">
    <property type="protein sequence ID" value="CAG6629195.1"/>
    <property type="molecule type" value="Transcribed_RNA"/>
</dbReference>
<dbReference type="EMBL" id="HBUF01070010">
    <property type="protein sequence ID" value="CAG6629193.1"/>
    <property type="molecule type" value="Transcribed_RNA"/>
</dbReference>
<sequence length="107" mass="11925">MLIRMDSMWKEGLGGIVMVCLWSLKLTRSWASKDPMMLPRWALPSITLSVERLSCGTRLSGRKLSKELADGLILIMTTRRCIRGTWKASGGCSQSCGTRDWSTGESK</sequence>
<dbReference type="AlphaFoldDB" id="A0A8D8VCS2"/>
<dbReference type="EMBL" id="HBUF01633062">
    <property type="protein sequence ID" value="CAG6783565.1"/>
    <property type="molecule type" value="Transcribed_RNA"/>
</dbReference>
<proteinExistence type="predicted"/>
<evidence type="ECO:0000256" key="1">
    <source>
        <dbReference type="SAM" id="MobiDB-lite"/>
    </source>
</evidence>
<organism evidence="2">
    <name type="scientific">Cacopsylla melanoneura</name>
    <dbReference type="NCBI Taxonomy" id="428564"/>
    <lineage>
        <taxon>Eukaryota</taxon>
        <taxon>Metazoa</taxon>
        <taxon>Ecdysozoa</taxon>
        <taxon>Arthropoda</taxon>
        <taxon>Hexapoda</taxon>
        <taxon>Insecta</taxon>
        <taxon>Pterygota</taxon>
        <taxon>Neoptera</taxon>
        <taxon>Paraneoptera</taxon>
        <taxon>Hemiptera</taxon>
        <taxon>Sternorrhyncha</taxon>
        <taxon>Psylloidea</taxon>
        <taxon>Psyllidae</taxon>
        <taxon>Psyllinae</taxon>
        <taxon>Cacopsylla</taxon>
    </lineage>
</organism>
<dbReference type="EMBL" id="HBUF01311859">
    <property type="protein sequence ID" value="CAG6693321.1"/>
    <property type="molecule type" value="Transcribed_RNA"/>
</dbReference>
<name>A0A8D8VCS2_9HEMI</name>
<protein>
    <submittedName>
        <fullName evidence="2">Uncharacterized protein</fullName>
    </submittedName>
</protein>
<dbReference type="EMBL" id="HBUF01361647">
    <property type="protein sequence ID" value="CAG6721126.1"/>
    <property type="molecule type" value="Transcribed_RNA"/>
</dbReference>
<feature type="region of interest" description="Disordered" evidence="1">
    <location>
        <begin position="88"/>
        <end position="107"/>
    </location>
</feature>
<dbReference type="EMBL" id="HBUF01311861">
    <property type="protein sequence ID" value="CAG6693326.1"/>
    <property type="molecule type" value="Transcribed_RNA"/>
</dbReference>
<evidence type="ECO:0000313" key="2">
    <source>
        <dbReference type="EMBL" id="CAG6721124.1"/>
    </source>
</evidence>